<dbReference type="EMBL" id="CP040004">
    <property type="protein sequence ID" value="QCT42288.1"/>
    <property type="molecule type" value="Genomic_DNA"/>
</dbReference>
<evidence type="ECO:0000313" key="2">
    <source>
        <dbReference type="Proteomes" id="UP000310639"/>
    </source>
</evidence>
<dbReference type="AlphaFoldDB" id="A0A4P9A3A8"/>
<keyword evidence="2" id="KW-1185">Reference proteome</keyword>
<dbReference type="RefSeq" id="WP_138079094.1">
    <property type="nucleotide sequence ID" value="NZ_CP040004.1"/>
</dbReference>
<sequence>MKRKIFYSWQSNHSKTRRHIEKVLLDVIKEISDTPELEKSPRVELDKDTKGTVGAVNIGATIKEKINNCGIFLADVSLIDRGKSGKGIVNQNVMFELGYAIGKHTEEKVIQVANTDLGRIEELPFDIAHQRTIGFSIKKDNKAILLKRSLKEAIVAHLDSLANKEKINKTQSYKDNLTSAIENGKPAKKTIRDYFENTYKRYLDLSPGAFKEGITEEGYAANVYNAYCATKDITIELYEILEKAAEYERTDVLEQAYKSIQIILDHYAEISKNTSMLYEISIEYYSLIINEIISLIVGSIVDSKSWNVFQKIAEKELIKPDIFPISKLTLENISPLMYPQNTLDYYRKLKDANPILPTTQLLQERFADNLSLLQTYLDGNIIQYLIFGKFPWLLGVLIGPSWERYIPEFIEKLKDNDFMCMICGIINSNSLEEAQDKLWSMICCNHDRLFYYTHQNLLHVFSHAGINTKEDLGREGRIEWGGVR</sequence>
<protein>
    <recommendedName>
        <fullName evidence="3">CD-NTase-associated protein 12/Pycsar effector protein TIR domain-containing protein</fullName>
    </recommendedName>
</protein>
<proteinExistence type="predicted"/>
<dbReference type="Proteomes" id="UP000310639">
    <property type="component" value="Chromosome"/>
</dbReference>
<accession>A0A4P9A3A8</accession>
<evidence type="ECO:0008006" key="3">
    <source>
        <dbReference type="Google" id="ProtNLM"/>
    </source>
</evidence>
<gene>
    <name evidence="1" type="ORF">FBF37_02285</name>
</gene>
<evidence type="ECO:0000313" key="1">
    <source>
        <dbReference type="EMBL" id="QCT42288.1"/>
    </source>
</evidence>
<reference evidence="1 2" key="1">
    <citation type="submission" date="2019-04" db="EMBL/GenBank/DDBJ databases">
        <title>Saccharibacteria TM7 genomes.</title>
        <authorList>
            <person name="Bor B."/>
            <person name="He X."/>
            <person name="Chen T."/>
            <person name="Dewhirst F.E."/>
        </authorList>
    </citation>
    <scope>NUCLEOTIDE SEQUENCE [LARGE SCALE GENOMIC DNA]</scope>
    <source>
        <strain evidence="1 2">BB001</strain>
    </source>
</reference>
<dbReference type="OrthoDB" id="8910972at2"/>
<name>A0A4P9A3A8_9BACT</name>
<dbReference type="KEGG" id="nft:FBF37_02285"/>
<organism evidence="1 2">
    <name type="scientific">Candidatus Nanosynbacter featherlites</name>
    <dbReference type="NCBI Taxonomy" id="2572088"/>
    <lineage>
        <taxon>Bacteria</taxon>
        <taxon>Candidatus Saccharimonadota</taxon>
        <taxon>Candidatus Saccharimonadia</taxon>
        <taxon>Candidatus Nanosynbacterales</taxon>
        <taxon>Candidatus Nanosynbacteraceae</taxon>
        <taxon>Candidatus Nanosynbacter</taxon>
    </lineage>
</organism>